<dbReference type="GO" id="GO:0090090">
    <property type="term" value="P:negative regulation of canonical Wnt signaling pathway"/>
    <property type="evidence" value="ECO:0007669"/>
    <property type="project" value="TreeGrafter"/>
</dbReference>
<dbReference type="GO" id="GO:0016055">
    <property type="term" value="P:Wnt signaling pathway"/>
    <property type="evidence" value="ECO:0007669"/>
    <property type="project" value="UniProtKB-KW"/>
</dbReference>
<evidence type="ECO:0000256" key="13">
    <source>
        <dbReference type="SAM" id="MobiDB-lite"/>
    </source>
</evidence>
<evidence type="ECO:0000256" key="8">
    <source>
        <dbReference type="ARBA" id="ARBA00023157"/>
    </source>
</evidence>
<evidence type="ECO:0000256" key="4">
    <source>
        <dbReference type="ARBA" id="ARBA00022525"/>
    </source>
</evidence>
<comment type="subunit">
    <text evidence="11">Interacts with LRP5 and LRP6.</text>
</comment>
<keyword evidence="7" id="KW-0175">Coiled coil</keyword>
<evidence type="ECO:0000256" key="11">
    <source>
        <dbReference type="ARBA" id="ARBA00064421"/>
    </source>
</evidence>
<comment type="function">
    <text evidence="10">Antagonizes canonical Wnt signaling by inhibiting LRP5/6 interaction with Wnt and by forming a ternary complex with the transmembrane protein KREMEN that promotes internalization of LRP5/6. DKKs play an important role in vertebrate development, where they locally inhibit Wnt regulated processes such as antero-posterior axial patterning, limb development, somitogenesis and eye formation. In the adult, Dkks are implicated in bone formation and bone disease, cancer and Alzheimer disease.</text>
</comment>
<dbReference type="PANTHER" id="PTHR12113">
    <property type="entry name" value="DICKKOPF3-LIKE 3"/>
    <property type="match status" value="1"/>
</dbReference>
<dbReference type="CDD" id="cd23274">
    <property type="entry name" value="Dkk3_Cys2"/>
    <property type="match status" value="1"/>
</dbReference>
<dbReference type="InterPro" id="IPR006796">
    <property type="entry name" value="Dickkopf_N"/>
</dbReference>
<keyword evidence="9" id="KW-0325">Glycoprotein</keyword>
<comment type="subcellular location">
    <subcellularLocation>
        <location evidence="1">Secreted</location>
    </subcellularLocation>
</comment>
<dbReference type="GO" id="GO:0039706">
    <property type="term" value="F:co-receptor binding"/>
    <property type="evidence" value="ECO:0007669"/>
    <property type="project" value="TreeGrafter"/>
</dbReference>
<dbReference type="GO" id="GO:0005615">
    <property type="term" value="C:extracellular space"/>
    <property type="evidence" value="ECO:0007669"/>
    <property type="project" value="TreeGrafter"/>
</dbReference>
<sequence length="284" mass="31013">MWVSRPALSPGFWIGGRDKLGSLRFVSRLCFPFPLQLCTRDSECCGDQLCVWGHCTKTATKGGNGTICDNQRDCQPGLCCAFQRGLLFPVCTPLPVEGELCHDPASRLLDLITWELEPDGALDRCPCASGLLCQPQSRIQGGWGDRTLAPAHKAQGSPQVQQGLLLPGGPGGQGAVNSQTPESSGLPERVRDRRTDLWLDVGELTLEHILQSHSLVYMCKPTFVGGRDEDGANLVPRDVPDEYEDGGFIEEVRRELENLERSLSVEMALRELGAASELLEGEEI</sequence>
<keyword evidence="6" id="KW-0732">Signal</keyword>
<dbReference type="FunFam" id="2.10.80.10:FF:000003">
    <property type="entry name" value="Dickkopf WNT-signaling pathway inhibitor 3"/>
    <property type="match status" value="1"/>
</dbReference>
<evidence type="ECO:0000256" key="7">
    <source>
        <dbReference type="ARBA" id="ARBA00023054"/>
    </source>
</evidence>
<comment type="similarity">
    <text evidence="2">Belongs to the dickkopf family.</text>
</comment>
<evidence type="ECO:0000256" key="3">
    <source>
        <dbReference type="ARBA" id="ARBA00022473"/>
    </source>
</evidence>
<evidence type="ECO:0000256" key="10">
    <source>
        <dbReference type="ARBA" id="ARBA00054161"/>
    </source>
</evidence>
<dbReference type="GO" id="GO:0048019">
    <property type="term" value="F:receptor antagonist activity"/>
    <property type="evidence" value="ECO:0007669"/>
    <property type="project" value="TreeGrafter"/>
</dbReference>
<dbReference type="EMBL" id="JAIQCJ010002302">
    <property type="protein sequence ID" value="KAJ8777600.1"/>
    <property type="molecule type" value="Genomic_DNA"/>
</dbReference>
<feature type="compositionally biased region" description="Low complexity" evidence="13">
    <location>
        <begin position="155"/>
        <end position="165"/>
    </location>
</feature>
<dbReference type="Proteomes" id="UP001159641">
    <property type="component" value="Unassembled WGS sequence"/>
</dbReference>
<organism evidence="15 16">
    <name type="scientific">Eschrichtius robustus</name>
    <name type="common">California gray whale</name>
    <name type="synonym">Eschrichtius gibbosus</name>
    <dbReference type="NCBI Taxonomy" id="9764"/>
    <lineage>
        <taxon>Eukaryota</taxon>
        <taxon>Metazoa</taxon>
        <taxon>Chordata</taxon>
        <taxon>Craniata</taxon>
        <taxon>Vertebrata</taxon>
        <taxon>Euteleostomi</taxon>
        <taxon>Mammalia</taxon>
        <taxon>Eutheria</taxon>
        <taxon>Laurasiatheria</taxon>
        <taxon>Artiodactyla</taxon>
        <taxon>Whippomorpha</taxon>
        <taxon>Cetacea</taxon>
        <taxon>Mysticeti</taxon>
        <taxon>Eschrichtiidae</taxon>
        <taxon>Eschrichtius</taxon>
    </lineage>
</organism>
<keyword evidence="8" id="KW-1015">Disulfide bond</keyword>
<feature type="region of interest" description="Disordered" evidence="13">
    <location>
        <begin position="144"/>
        <end position="189"/>
    </location>
</feature>
<gene>
    <name evidence="15" type="ORF">J1605_014253</name>
</gene>
<dbReference type="Pfam" id="PF04706">
    <property type="entry name" value="Dickkopf_N"/>
    <property type="match status" value="1"/>
</dbReference>
<evidence type="ECO:0000259" key="14">
    <source>
        <dbReference type="Pfam" id="PF04706"/>
    </source>
</evidence>
<keyword evidence="3" id="KW-0217">Developmental protein</keyword>
<evidence type="ECO:0000256" key="12">
    <source>
        <dbReference type="ARBA" id="ARBA00068349"/>
    </source>
</evidence>
<evidence type="ECO:0000313" key="15">
    <source>
        <dbReference type="EMBL" id="KAJ8777600.1"/>
    </source>
</evidence>
<keyword evidence="16" id="KW-1185">Reference proteome</keyword>
<evidence type="ECO:0000256" key="5">
    <source>
        <dbReference type="ARBA" id="ARBA00022687"/>
    </source>
</evidence>
<evidence type="ECO:0000256" key="2">
    <source>
        <dbReference type="ARBA" id="ARBA00010842"/>
    </source>
</evidence>
<feature type="domain" description="Dickkopf N-terminal cysteine-rich" evidence="14">
    <location>
        <begin position="37"/>
        <end position="56"/>
    </location>
</feature>
<keyword evidence="5" id="KW-0879">Wnt signaling pathway</keyword>
<evidence type="ECO:0000256" key="9">
    <source>
        <dbReference type="ARBA" id="ARBA00023180"/>
    </source>
</evidence>
<evidence type="ECO:0000256" key="1">
    <source>
        <dbReference type="ARBA" id="ARBA00004613"/>
    </source>
</evidence>
<dbReference type="Gene3D" id="2.10.80.10">
    <property type="entry name" value="Lipase, subunit A"/>
    <property type="match status" value="1"/>
</dbReference>
<name>A0AB34GGD8_ESCRO</name>
<reference evidence="15 16" key="1">
    <citation type="submission" date="2022-11" db="EMBL/GenBank/DDBJ databases">
        <title>Whole genome sequence of Eschrichtius robustus ER-17-0199.</title>
        <authorList>
            <person name="Bruniche-Olsen A."/>
            <person name="Black A.N."/>
            <person name="Fields C.J."/>
            <person name="Walden K."/>
            <person name="Dewoody J.A."/>
        </authorList>
    </citation>
    <scope>NUCLEOTIDE SEQUENCE [LARGE SCALE GENOMIC DNA]</scope>
    <source>
        <strain evidence="15">ER-17-0199</strain>
        <tissue evidence="15">Blubber</tissue>
    </source>
</reference>
<dbReference type="InterPro" id="IPR039863">
    <property type="entry name" value="DKK1-4"/>
</dbReference>
<proteinExistence type="inferred from homology"/>
<dbReference type="AlphaFoldDB" id="A0AB34GGD8"/>
<dbReference type="InterPro" id="IPR047300">
    <property type="entry name" value="Dkk3_Cys2"/>
</dbReference>
<comment type="caution">
    <text evidence="15">The sequence shown here is derived from an EMBL/GenBank/DDBJ whole genome shotgun (WGS) entry which is preliminary data.</text>
</comment>
<evidence type="ECO:0000313" key="16">
    <source>
        <dbReference type="Proteomes" id="UP001159641"/>
    </source>
</evidence>
<keyword evidence="4" id="KW-0964">Secreted</keyword>
<protein>
    <recommendedName>
        <fullName evidence="12">Dickkopf-related protein 3</fullName>
    </recommendedName>
</protein>
<dbReference type="PANTHER" id="PTHR12113:SF8">
    <property type="entry name" value="DICKKOPF-RELATED PROTEIN 3"/>
    <property type="match status" value="1"/>
</dbReference>
<accession>A0AB34GGD8</accession>
<evidence type="ECO:0000256" key="6">
    <source>
        <dbReference type="ARBA" id="ARBA00022729"/>
    </source>
</evidence>